<dbReference type="GO" id="GO:0007264">
    <property type="term" value="P:small GTPase-mediated signal transduction"/>
    <property type="evidence" value="ECO:0007669"/>
    <property type="project" value="InterPro"/>
</dbReference>
<dbReference type="GO" id="GO:0005525">
    <property type="term" value="F:GTP binding"/>
    <property type="evidence" value="ECO:0007669"/>
    <property type="project" value="UniProtKB-KW"/>
</dbReference>
<dbReference type="InterPro" id="IPR027417">
    <property type="entry name" value="P-loop_NTPase"/>
</dbReference>
<evidence type="ECO:0000256" key="5">
    <source>
        <dbReference type="ARBA" id="ARBA00022741"/>
    </source>
</evidence>
<reference evidence="10" key="1">
    <citation type="submission" date="2015-04" db="EMBL/GenBank/DDBJ databases">
        <title>The genome sequence of the plant pathogenic Rhizarian Plasmodiophora brassicae reveals insights in its biotrophic life cycle and the origin of chitin synthesis.</title>
        <authorList>
            <person name="Schwelm A."/>
            <person name="Fogelqvist J."/>
            <person name="Knaust A."/>
            <person name="Julke S."/>
            <person name="Lilja T."/>
            <person name="Dhandapani V."/>
            <person name="Bonilla-Rosso G."/>
            <person name="Karlsson M."/>
            <person name="Shevchenko A."/>
            <person name="Choi S.R."/>
            <person name="Kim H.G."/>
            <person name="Park J.Y."/>
            <person name="Lim Y.P."/>
            <person name="Ludwig-Muller J."/>
            <person name="Dixelius C."/>
        </authorList>
    </citation>
    <scope>NUCLEOTIDE SEQUENCE</scope>
    <source>
        <tissue evidence="10">Potato root galls</tissue>
    </source>
</reference>
<dbReference type="PROSITE" id="PS51420">
    <property type="entry name" value="RHO"/>
    <property type="match status" value="1"/>
</dbReference>
<evidence type="ECO:0000256" key="6">
    <source>
        <dbReference type="ARBA" id="ARBA00023134"/>
    </source>
</evidence>
<evidence type="ECO:0000256" key="1">
    <source>
        <dbReference type="ARBA" id="ARBA00004342"/>
    </source>
</evidence>
<evidence type="ECO:0000256" key="7">
    <source>
        <dbReference type="ARBA" id="ARBA00023136"/>
    </source>
</evidence>
<keyword evidence="6" id="KW-0342">GTP-binding</keyword>
<dbReference type="SMART" id="SM00174">
    <property type="entry name" value="RHO"/>
    <property type="match status" value="1"/>
</dbReference>
<dbReference type="NCBIfam" id="TIGR00231">
    <property type="entry name" value="small_GTP"/>
    <property type="match status" value="1"/>
</dbReference>
<dbReference type="PROSITE" id="PS51419">
    <property type="entry name" value="RAB"/>
    <property type="match status" value="1"/>
</dbReference>
<evidence type="ECO:0000256" key="8">
    <source>
        <dbReference type="ARBA" id="ARBA00023288"/>
    </source>
</evidence>
<dbReference type="Pfam" id="PF00071">
    <property type="entry name" value="Ras"/>
    <property type="match status" value="1"/>
</dbReference>
<dbReference type="SMART" id="SM00175">
    <property type="entry name" value="RAB"/>
    <property type="match status" value="1"/>
</dbReference>
<dbReference type="CDD" id="cd00157">
    <property type="entry name" value="Rho"/>
    <property type="match status" value="1"/>
</dbReference>
<dbReference type="PRINTS" id="PR00449">
    <property type="entry name" value="RASTRNSFRMNG"/>
</dbReference>
<dbReference type="SMART" id="SM00173">
    <property type="entry name" value="RAS"/>
    <property type="match status" value="1"/>
</dbReference>
<comment type="subcellular location">
    <subcellularLocation>
        <location evidence="1">Cell membrane</location>
        <topology evidence="1">Lipid-anchor</topology>
        <orientation evidence="1">Cytoplasmic side</orientation>
    </subcellularLocation>
</comment>
<protein>
    <submittedName>
        <fullName evidence="10">Uncharacterized protein</fullName>
    </submittedName>
</protein>
<dbReference type="FunFam" id="3.40.50.300:FF:000983">
    <property type="entry name" value="Rho family GTPase"/>
    <property type="match status" value="1"/>
</dbReference>
<evidence type="ECO:0000313" key="10">
    <source>
        <dbReference type="EMBL" id="CRZ10957.1"/>
    </source>
</evidence>
<keyword evidence="8" id="KW-0449">Lipoprotein</keyword>
<evidence type="ECO:0000256" key="4">
    <source>
        <dbReference type="ARBA" id="ARBA00022481"/>
    </source>
</evidence>
<sequence length="181" mass="20116">MLSLKLTAIGDGSVGKTCLLISYTSNTFPEDYSPTVFDSYETHIDLSGSKIHLSLTDTAGQEDYDKLRPLSYHSTDAFILCFSVANHPSFINITQKWIPELKQHKQLDVPFILVATKVDLREQAHLKLIGEPEGRALAKKIGAYGYVECSAKTQTGLHEVFKLAAEAARNKKKKSKRCSIL</sequence>
<dbReference type="InterPro" id="IPR005225">
    <property type="entry name" value="Small_GTP-bd"/>
</dbReference>
<dbReference type="Gene3D" id="3.40.50.300">
    <property type="entry name" value="P-loop containing nucleotide triphosphate hydrolases"/>
    <property type="match status" value="1"/>
</dbReference>
<accession>A0A0H5RBF7</accession>
<keyword evidence="7" id="KW-0472">Membrane</keyword>
<dbReference type="EMBL" id="HACM01010515">
    <property type="protein sequence ID" value="CRZ10957.1"/>
    <property type="molecule type" value="Transcribed_RNA"/>
</dbReference>
<dbReference type="GO" id="GO:0003924">
    <property type="term" value="F:GTPase activity"/>
    <property type="evidence" value="ECO:0007669"/>
    <property type="project" value="InterPro"/>
</dbReference>
<keyword evidence="3" id="KW-1003">Cell membrane</keyword>
<comment type="similarity">
    <text evidence="2">Belongs to the small GTPase superfamily. Rho family.</text>
</comment>
<dbReference type="PROSITE" id="PS51421">
    <property type="entry name" value="RAS"/>
    <property type="match status" value="1"/>
</dbReference>
<name>A0A0H5RBF7_9EUKA</name>
<dbReference type="GO" id="GO:0005886">
    <property type="term" value="C:plasma membrane"/>
    <property type="evidence" value="ECO:0007669"/>
    <property type="project" value="UniProtKB-SubCell"/>
</dbReference>
<keyword evidence="9" id="KW-0636">Prenylation</keyword>
<dbReference type="SUPFAM" id="SSF52540">
    <property type="entry name" value="P-loop containing nucleoside triphosphate hydrolases"/>
    <property type="match status" value="1"/>
</dbReference>
<dbReference type="InterPro" id="IPR003578">
    <property type="entry name" value="Small_GTPase_Rho"/>
</dbReference>
<keyword evidence="5" id="KW-0547">Nucleotide-binding</keyword>
<evidence type="ECO:0000256" key="3">
    <source>
        <dbReference type="ARBA" id="ARBA00022475"/>
    </source>
</evidence>
<keyword evidence="4" id="KW-0488">Methylation</keyword>
<dbReference type="InterPro" id="IPR001806">
    <property type="entry name" value="Small_GTPase"/>
</dbReference>
<dbReference type="PANTHER" id="PTHR24072">
    <property type="entry name" value="RHO FAMILY GTPASE"/>
    <property type="match status" value="1"/>
</dbReference>
<evidence type="ECO:0000256" key="9">
    <source>
        <dbReference type="ARBA" id="ARBA00023289"/>
    </source>
</evidence>
<proteinExistence type="inferred from homology"/>
<organism evidence="10">
    <name type="scientific">Spongospora subterranea</name>
    <dbReference type="NCBI Taxonomy" id="70186"/>
    <lineage>
        <taxon>Eukaryota</taxon>
        <taxon>Sar</taxon>
        <taxon>Rhizaria</taxon>
        <taxon>Endomyxa</taxon>
        <taxon>Phytomyxea</taxon>
        <taxon>Plasmodiophorida</taxon>
        <taxon>Plasmodiophoridae</taxon>
        <taxon>Spongospora</taxon>
    </lineage>
</organism>
<dbReference type="AlphaFoldDB" id="A0A0H5RBF7"/>
<evidence type="ECO:0000256" key="2">
    <source>
        <dbReference type="ARBA" id="ARBA00010142"/>
    </source>
</evidence>